<accession>A0ABR2RPY2</accession>
<name>A0ABR2RPY2_9ROSI</name>
<keyword evidence="2" id="KW-1185">Reference proteome</keyword>
<dbReference type="Proteomes" id="UP001396334">
    <property type="component" value="Unassembled WGS sequence"/>
</dbReference>
<gene>
    <name evidence="1" type="ORF">V6N11_006157</name>
</gene>
<reference evidence="1 2" key="1">
    <citation type="journal article" date="2024" name="G3 (Bethesda)">
        <title>Genome assembly of Hibiscus sabdariffa L. provides insights into metabolisms of medicinal natural products.</title>
        <authorList>
            <person name="Kim T."/>
        </authorList>
    </citation>
    <scope>NUCLEOTIDE SEQUENCE [LARGE SCALE GENOMIC DNA]</scope>
    <source>
        <strain evidence="1">TK-2024</strain>
        <tissue evidence="1">Old leaves</tissue>
    </source>
</reference>
<comment type="caution">
    <text evidence="1">The sequence shown here is derived from an EMBL/GenBank/DDBJ whole genome shotgun (WGS) entry which is preliminary data.</text>
</comment>
<dbReference type="EMBL" id="JBBPBN010000021">
    <property type="protein sequence ID" value="KAK9015027.1"/>
    <property type="molecule type" value="Genomic_DNA"/>
</dbReference>
<proteinExistence type="predicted"/>
<organism evidence="1 2">
    <name type="scientific">Hibiscus sabdariffa</name>
    <name type="common">roselle</name>
    <dbReference type="NCBI Taxonomy" id="183260"/>
    <lineage>
        <taxon>Eukaryota</taxon>
        <taxon>Viridiplantae</taxon>
        <taxon>Streptophyta</taxon>
        <taxon>Embryophyta</taxon>
        <taxon>Tracheophyta</taxon>
        <taxon>Spermatophyta</taxon>
        <taxon>Magnoliopsida</taxon>
        <taxon>eudicotyledons</taxon>
        <taxon>Gunneridae</taxon>
        <taxon>Pentapetalae</taxon>
        <taxon>rosids</taxon>
        <taxon>malvids</taxon>
        <taxon>Malvales</taxon>
        <taxon>Malvaceae</taxon>
        <taxon>Malvoideae</taxon>
        <taxon>Hibiscus</taxon>
    </lineage>
</organism>
<protein>
    <submittedName>
        <fullName evidence="1">Uncharacterized protein</fullName>
    </submittedName>
</protein>
<evidence type="ECO:0000313" key="2">
    <source>
        <dbReference type="Proteomes" id="UP001396334"/>
    </source>
</evidence>
<sequence>MAGERSLFKFLKPGFRPQPADVQAAAMWGVAAATGALWVIQPFDWLKKTFLEKPDLRPPLCLCSPLKLCEPDLNAFKKHCCIHSFLQIGKQERLSLLDFGLLASKFPGNPCCIC</sequence>
<evidence type="ECO:0000313" key="1">
    <source>
        <dbReference type="EMBL" id="KAK9015027.1"/>
    </source>
</evidence>